<gene>
    <name evidence="1" type="ORF">MAIT1_03764</name>
</gene>
<evidence type="ECO:0000313" key="2">
    <source>
        <dbReference type="Proteomes" id="UP000194003"/>
    </source>
</evidence>
<dbReference type="AlphaFoldDB" id="A0A1Y2K3R1"/>
<keyword evidence="2" id="KW-1185">Reference proteome</keyword>
<accession>A0A1Y2K3R1</accession>
<proteinExistence type="predicted"/>
<dbReference type="EMBL" id="LVJN01000019">
    <property type="protein sequence ID" value="OSM03988.1"/>
    <property type="molecule type" value="Genomic_DNA"/>
</dbReference>
<organism evidence="1 2">
    <name type="scientific">Magnetofaba australis IT-1</name>
    <dbReference type="NCBI Taxonomy" id="1434232"/>
    <lineage>
        <taxon>Bacteria</taxon>
        <taxon>Pseudomonadati</taxon>
        <taxon>Pseudomonadota</taxon>
        <taxon>Magnetococcia</taxon>
        <taxon>Magnetococcales</taxon>
        <taxon>Magnetococcaceae</taxon>
        <taxon>Magnetofaba</taxon>
    </lineage>
</organism>
<dbReference type="Proteomes" id="UP000194003">
    <property type="component" value="Unassembled WGS sequence"/>
</dbReference>
<sequence length="131" mass="14930">MSQSEMFAAFDHLKALLDKCKQENNPHKQLCHMQALKTFLVAYVIQQNTIAHQMRSGTVVEGELEEEIIAKCADCAGDSQKLAQKLHKLLKQYEDEKGVDSMEFRAKASQLINKFDKNLNKFREVMTRAAA</sequence>
<reference evidence="1 2" key="1">
    <citation type="journal article" date="2016" name="BMC Genomics">
        <title>Combined genomic and structural analyses of a cultured magnetotactic bacterium reveals its niche adaptation to a dynamic environment.</title>
        <authorList>
            <person name="Araujo A.C."/>
            <person name="Morillo V."/>
            <person name="Cypriano J."/>
            <person name="Teixeira L.C."/>
            <person name="Leao P."/>
            <person name="Lyra S."/>
            <person name="Almeida L.G."/>
            <person name="Bazylinski D.A."/>
            <person name="Vasconcellos A.T."/>
            <person name="Abreu F."/>
            <person name="Lins U."/>
        </authorList>
    </citation>
    <scope>NUCLEOTIDE SEQUENCE [LARGE SCALE GENOMIC DNA]</scope>
    <source>
        <strain evidence="1 2">IT-1</strain>
    </source>
</reference>
<dbReference type="STRING" id="1434232.MAIT1_03764"/>
<comment type="caution">
    <text evidence="1">The sequence shown here is derived from an EMBL/GenBank/DDBJ whole genome shotgun (WGS) entry which is preliminary data.</text>
</comment>
<dbReference type="OrthoDB" id="9845089at2"/>
<evidence type="ECO:0000313" key="1">
    <source>
        <dbReference type="EMBL" id="OSM03988.1"/>
    </source>
</evidence>
<protein>
    <submittedName>
        <fullName evidence="1">Uncharacterized protein</fullName>
    </submittedName>
</protein>
<dbReference type="RefSeq" id="WP_143814766.1">
    <property type="nucleotide sequence ID" value="NZ_LVJN01000019.1"/>
</dbReference>
<name>A0A1Y2K3R1_9PROT</name>